<organism evidence="1 2">
    <name type="scientific">Candidatus Wolfebacteria bacterium RIFCSPHIGHO2_01_FULL_48_22</name>
    <dbReference type="NCBI Taxonomy" id="1802555"/>
    <lineage>
        <taxon>Bacteria</taxon>
        <taxon>Candidatus Wolfeibacteriota</taxon>
    </lineage>
</organism>
<name>A0A1F8DRH2_9BACT</name>
<comment type="caution">
    <text evidence="1">The sequence shown here is derived from an EMBL/GenBank/DDBJ whole genome shotgun (WGS) entry which is preliminary data.</text>
</comment>
<sequence>MAVREVRVSTKFQKQYRKLPKRIQAVAVEREKIFKEDPFNPRLDTHKLHGKDKEAWSFSVTKSHRIKFIFLEEETVLFLEIGTHDIYR</sequence>
<accession>A0A1F8DRH2</accession>
<proteinExistence type="predicted"/>
<evidence type="ECO:0000313" key="2">
    <source>
        <dbReference type="Proteomes" id="UP000177029"/>
    </source>
</evidence>
<dbReference type="EMBL" id="MGIP01000011">
    <property type="protein sequence ID" value="OGM91237.1"/>
    <property type="molecule type" value="Genomic_DNA"/>
</dbReference>
<protein>
    <submittedName>
        <fullName evidence="1">Uncharacterized protein</fullName>
    </submittedName>
</protein>
<dbReference type="STRING" id="1802555.A2755_02435"/>
<dbReference type="InterPro" id="IPR035093">
    <property type="entry name" value="RelE/ParE_toxin_dom_sf"/>
</dbReference>
<reference evidence="1 2" key="1">
    <citation type="journal article" date="2016" name="Nat. Commun.">
        <title>Thousands of microbial genomes shed light on interconnected biogeochemical processes in an aquifer system.</title>
        <authorList>
            <person name="Anantharaman K."/>
            <person name="Brown C.T."/>
            <person name="Hug L.A."/>
            <person name="Sharon I."/>
            <person name="Castelle C.J."/>
            <person name="Probst A.J."/>
            <person name="Thomas B.C."/>
            <person name="Singh A."/>
            <person name="Wilkins M.J."/>
            <person name="Karaoz U."/>
            <person name="Brodie E.L."/>
            <person name="Williams K.H."/>
            <person name="Hubbard S.S."/>
            <person name="Banfield J.F."/>
        </authorList>
    </citation>
    <scope>NUCLEOTIDE SEQUENCE [LARGE SCALE GENOMIC DNA]</scope>
</reference>
<evidence type="ECO:0000313" key="1">
    <source>
        <dbReference type="EMBL" id="OGM91237.1"/>
    </source>
</evidence>
<gene>
    <name evidence="1" type="ORF">A2755_02435</name>
</gene>
<dbReference type="AlphaFoldDB" id="A0A1F8DRH2"/>
<dbReference type="Gene3D" id="3.30.2310.20">
    <property type="entry name" value="RelE-like"/>
    <property type="match status" value="1"/>
</dbReference>
<dbReference type="SUPFAM" id="SSF143011">
    <property type="entry name" value="RelE-like"/>
    <property type="match status" value="1"/>
</dbReference>
<dbReference type="Proteomes" id="UP000177029">
    <property type="component" value="Unassembled WGS sequence"/>
</dbReference>